<comment type="caution">
    <text evidence="1">The sequence shown here is derived from an EMBL/GenBank/DDBJ whole genome shotgun (WGS) entry which is preliminary data.</text>
</comment>
<gene>
    <name evidence="1" type="ORF">DPMN_016425</name>
</gene>
<evidence type="ECO:0000313" key="1">
    <source>
        <dbReference type="EMBL" id="KAH3892310.1"/>
    </source>
</evidence>
<organism evidence="1 2">
    <name type="scientific">Dreissena polymorpha</name>
    <name type="common">Zebra mussel</name>
    <name type="synonym">Mytilus polymorpha</name>
    <dbReference type="NCBI Taxonomy" id="45954"/>
    <lineage>
        <taxon>Eukaryota</taxon>
        <taxon>Metazoa</taxon>
        <taxon>Spiralia</taxon>
        <taxon>Lophotrochozoa</taxon>
        <taxon>Mollusca</taxon>
        <taxon>Bivalvia</taxon>
        <taxon>Autobranchia</taxon>
        <taxon>Heteroconchia</taxon>
        <taxon>Euheterodonta</taxon>
        <taxon>Imparidentia</taxon>
        <taxon>Neoheterodontei</taxon>
        <taxon>Myida</taxon>
        <taxon>Dreissenoidea</taxon>
        <taxon>Dreissenidae</taxon>
        <taxon>Dreissena</taxon>
    </lineage>
</organism>
<dbReference type="EMBL" id="JAIWYP010000001">
    <property type="protein sequence ID" value="KAH3892310.1"/>
    <property type="molecule type" value="Genomic_DNA"/>
</dbReference>
<accession>A0A9D4NB91</accession>
<dbReference type="Proteomes" id="UP000828390">
    <property type="component" value="Unassembled WGS sequence"/>
</dbReference>
<keyword evidence="2" id="KW-1185">Reference proteome</keyword>
<dbReference type="AlphaFoldDB" id="A0A9D4NB91"/>
<evidence type="ECO:0000313" key="2">
    <source>
        <dbReference type="Proteomes" id="UP000828390"/>
    </source>
</evidence>
<protein>
    <submittedName>
        <fullName evidence="1">Uncharacterized protein</fullName>
    </submittedName>
</protein>
<reference evidence="1" key="1">
    <citation type="journal article" date="2019" name="bioRxiv">
        <title>The Genome of the Zebra Mussel, Dreissena polymorpha: A Resource for Invasive Species Research.</title>
        <authorList>
            <person name="McCartney M.A."/>
            <person name="Auch B."/>
            <person name="Kono T."/>
            <person name="Mallez S."/>
            <person name="Zhang Y."/>
            <person name="Obille A."/>
            <person name="Becker A."/>
            <person name="Abrahante J.E."/>
            <person name="Garbe J."/>
            <person name="Badalamenti J.P."/>
            <person name="Herman A."/>
            <person name="Mangelson H."/>
            <person name="Liachko I."/>
            <person name="Sullivan S."/>
            <person name="Sone E.D."/>
            <person name="Koren S."/>
            <person name="Silverstein K.A.T."/>
            <person name="Beckman K.B."/>
            <person name="Gohl D.M."/>
        </authorList>
    </citation>
    <scope>NUCLEOTIDE SEQUENCE</scope>
    <source>
        <strain evidence="1">Duluth1</strain>
        <tissue evidence="1">Whole animal</tissue>
    </source>
</reference>
<proteinExistence type="predicted"/>
<sequence length="113" mass="12898">MVEKTAYRGQQSVYMGIVTQMYMQQALGMPMDMVTDKPEIEKKVKDIFAVSTQSLDQFGRAGAFFHIIRRQVTMSETSLYELDSRTISNLPLSGDGVFGEELEKNLKQKKDKH</sequence>
<reference evidence="1" key="2">
    <citation type="submission" date="2020-11" db="EMBL/GenBank/DDBJ databases">
        <authorList>
            <person name="McCartney M.A."/>
            <person name="Auch B."/>
            <person name="Kono T."/>
            <person name="Mallez S."/>
            <person name="Becker A."/>
            <person name="Gohl D.M."/>
            <person name="Silverstein K.A.T."/>
            <person name="Koren S."/>
            <person name="Bechman K.B."/>
            <person name="Herman A."/>
            <person name="Abrahante J.E."/>
            <person name="Garbe J."/>
        </authorList>
    </citation>
    <scope>NUCLEOTIDE SEQUENCE</scope>
    <source>
        <strain evidence="1">Duluth1</strain>
        <tissue evidence="1">Whole animal</tissue>
    </source>
</reference>
<name>A0A9D4NB91_DREPO</name>